<protein>
    <submittedName>
        <fullName evidence="1">3570_t:CDS:1</fullName>
    </submittedName>
</protein>
<dbReference type="Proteomes" id="UP000789702">
    <property type="component" value="Unassembled WGS sequence"/>
</dbReference>
<accession>A0ACA9PJN3</accession>
<evidence type="ECO:0000313" key="1">
    <source>
        <dbReference type="EMBL" id="CAG8713587.1"/>
    </source>
</evidence>
<comment type="caution">
    <text evidence="1">The sequence shown here is derived from an EMBL/GenBank/DDBJ whole genome shotgun (WGS) entry which is preliminary data.</text>
</comment>
<gene>
    <name evidence="1" type="ORF">DHETER_LOCUS12403</name>
</gene>
<feature type="non-terminal residue" evidence="1">
    <location>
        <position position="45"/>
    </location>
</feature>
<sequence>VVLSEQYYEIDKPLDIHDYDSNKIELVVCSSYLLLNQVINNIDIE</sequence>
<dbReference type="EMBL" id="CAJVPU010030317">
    <property type="protein sequence ID" value="CAG8713587.1"/>
    <property type="molecule type" value="Genomic_DNA"/>
</dbReference>
<feature type="non-terminal residue" evidence="1">
    <location>
        <position position="1"/>
    </location>
</feature>
<evidence type="ECO:0000313" key="2">
    <source>
        <dbReference type="Proteomes" id="UP000789702"/>
    </source>
</evidence>
<proteinExistence type="predicted"/>
<name>A0ACA9PJN3_9GLOM</name>
<reference evidence="1" key="1">
    <citation type="submission" date="2021-06" db="EMBL/GenBank/DDBJ databases">
        <authorList>
            <person name="Kallberg Y."/>
            <person name="Tangrot J."/>
            <person name="Rosling A."/>
        </authorList>
    </citation>
    <scope>NUCLEOTIDE SEQUENCE</scope>
    <source>
        <strain evidence="1">IL203A</strain>
    </source>
</reference>
<keyword evidence="2" id="KW-1185">Reference proteome</keyword>
<organism evidence="1 2">
    <name type="scientific">Dentiscutata heterogama</name>
    <dbReference type="NCBI Taxonomy" id="1316150"/>
    <lineage>
        <taxon>Eukaryota</taxon>
        <taxon>Fungi</taxon>
        <taxon>Fungi incertae sedis</taxon>
        <taxon>Mucoromycota</taxon>
        <taxon>Glomeromycotina</taxon>
        <taxon>Glomeromycetes</taxon>
        <taxon>Diversisporales</taxon>
        <taxon>Gigasporaceae</taxon>
        <taxon>Dentiscutata</taxon>
    </lineage>
</organism>